<dbReference type="Gene3D" id="1.25.40.10">
    <property type="entry name" value="Tetratricopeptide repeat domain"/>
    <property type="match status" value="1"/>
</dbReference>
<dbReference type="Pfam" id="PF08238">
    <property type="entry name" value="Sel1"/>
    <property type="match status" value="5"/>
</dbReference>
<dbReference type="PROSITE" id="PS50005">
    <property type="entry name" value="TPR"/>
    <property type="match status" value="1"/>
</dbReference>
<dbReference type="SUPFAM" id="SSF81901">
    <property type="entry name" value="HCP-like"/>
    <property type="match status" value="2"/>
</dbReference>
<dbReference type="EMBL" id="JEMT01023673">
    <property type="protein sequence ID" value="EXX64042.1"/>
    <property type="molecule type" value="Genomic_DNA"/>
</dbReference>
<protein>
    <recommendedName>
        <fullName evidence="5">HCP-like protein</fullName>
    </recommendedName>
</protein>
<evidence type="ECO:0000256" key="1">
    <source>
        <dbReference type="ARBA" id="ARBA00038101"/>
    </source>
</evidence>
<evidence type="ECO:0000256" key="2">
    <source>
        <dbReference type="PROSITE-ProRule" id="PRU00339"/>
    </source>
</evidence>
<dbReference type="OrthoDB" id="2334964at2759"/>
<name>A0A015J3J0_RHIIW</name>
<evidence type="ECO:0008006" key="5">
    <source>
        <dbReference type="Google" id="ProtNLM"/>
    </source>
</evidence>
<dbReference type="HOGENOM" id="CLU_598705_0_0_1"/>
<dbReference type="AlphaFoldDB" id="A0A015J3J0"/>
<keyword evidence="2" id="KW-0802">TPR repeat</keyword>
<dbReference type="Proteomes" id="UP000022910">
    <property type="component" value="Unassembled WGS sequence"/>
</dbReference>
<comment type="similarity">
    <text evidence="1">Belongs to the sel-1 family.</text>
</comment>
<dbReference type="InterPro" id="IPR036063">
    <property type="entry name" value="Smr_dom_sf"/>
</dbReference>
<organism evidence="3 4">
    <name type="scientific">Rhizophagus irregularis (strain DAOM 197198w)</name>
    <name type="common">Glomus intraradices</name>
    <dbReference type="NCBI Taxonomy" id="1432141"/>
    <lineage>
        <taxon>Eukaryota</taxon>
        <taxon>Fungi</taxon>
        <taxon>Fungi incertae sedis</taxon>
        <taxon>Mucoromycota</taxon>
        <taxon>Glomeromycotina</taxon>
        <taxon>Glomeromycetes</taxon>
        <taxon>Glomerales</taxon>
        <taxon>Glomeraceae</taxon>
        <taxon>Rhizophagus</taxon>
    </lineage>
</organism>
<reference evidence="3 4" key="1">
    <citation type="submission" date="2014-02" db="EMBL/GenBank/DDBJ databases">
        <title>Single nucleus genome sequencing reveals high similarity among nuclei of an endomycorrhizal fungus.</title>
        <authorList>
            <person name="Lin K."/>
            <person name="Geurts R."/>
            <person name="Zhang Z."/>
            <person name="Limpens E."/>
            <person name="Saunders D.G."/>
            <person name="Mu D."/>
            <person name="Pang E."/>
            <person name="Cao H."/>
            <person name="Cha H."/>
            <person name="Lin T."/>
            <person name="Zhou Q."/>
            <person name="Shang Y."/>
            <person name="Li Y."/>
            <person name="Ivanov S."/>
            <person name="Sharma T."/>
            <person name="Velzen R.V."/>
            <person name="Ruijter N.D."/>
            <person name="Aanen D.K."/>
            <person name="Win J."/>
            <person name="Kamoun S."/>
            <person name="Bisseling T."/>
            <person name="Huang S."/>
        </authorList>
    </citation>
    <scope>NUCLEOTIDE SEQUENCE [LARGE SCALE GENOMIC DNA]</scope>
    <source>
        <strain evidence="4">DAOM197198w</strain>
    </source>
</reference>
<dbReference type="SMART" id="SM00671">
    <property type="entry name" value="SEL1"/>
    <property type="match status" value="3"/>
</dbReference>
<evidence type="ECO:0000313" key="3">
    <source>
        <dbReference type="EMBL" id="EXX64042.1"/>
    </source>
</evidence>
<dbReference type="InterPro" id="IPR050767">
    <property type="entry name" value="Sel1_AlgK"/>
</dbReference>
<dbReference type="SUPFAM" id="SSF160443">
    <property type="entry name" value="SMR domain-like"/>
    <property type="match status" value="1"/>
</dbReference>
<evidence type="ECO:0000313" key="4">
    <source>
        <dbReference type="Proteomes" id="UP000022910"/>
    </source>
</evidence>
<dbReference type="PANTHER" id="PTHR11102">
    <property type="entry name" value="SEL-1-LIKE PROTEIN"/>
    <property type="match status" value="1"/>
</dbReference>
<dbReference type="InterPro" id="IPR011990">
    <property type="entry name" value="TPR-like_helical_dom_sf"/>
</dbReference>
<dbReference type="PANTHER" id="PTHR11102:SF160">
    <property type="entry name" value="ERAD-ASSOCIATED E3 UBIQUITIN-PROTEIN LIGASE COMPONENT HRD3"/>
    <property type="match status" value="1"/>
</dbReference>
<sequence>MTTMTDNILTESNNENILTRPRSERVSIVLSSTSSETLSIDTLSLDAQSFKSISSRSPSTINLTFSPTDENFPSNLTPNNNNNKKKKNIFISIKEKIPNPTDILRNVKKDIKNFISKDKQRKKENDFLGYYECRNTTSLLNPKISLSTARINLHEGESVDEARRLVITKIKNSPYLNNVSIFIITGKGNHMNSTNNPGILNKSFLDWMKDDSIKNLVDGDPIKGDGTYEVFIKNIYNNNNNNHSYQINDKVLKEWKENAKKNNDIKYKMALAGYYMKGPNENHFEAESWYKKAEKLGSIEAKLCLGYMHSIGKLRFDPKRAKDLFKEVINKLEKSKSNKDKELSRIAMRNMALIYHNSHFIKPFEWDNLTKISRLSDLKVNKLSNIKLKIAVKWYKKSYDLGDSISAYNLGLLYESDINGIKKVDYQAEYYFKKAVDFDNNNLYAKAKLGRFLINKNDEKEKQKGFKMLEETSNIGFVMSQTYLGEYYEKIGNFEDAIKFYFKASKQNRGRYSHIAQYRFKELSKIILESFERDLEYGYINCVDRLKDNY</sequence>
<gene>
    <name evidence="3" type="ORF">RirG_146580</name>
</gene>
<feature type="repeat" description="TPR" evidence="2">
    <location>
        <begin position="478"/>
        <end position="511"/>
    </location>
</feature>
<proteinExistence type="inferred from homology"/>
<dbReference type="InterPro" id="IPR019734">
    <property type="entry name" value="TPR_rpt"/>
</dbReference>
<accession>A0A015J3J0</accession>
<keyword evidence="4" id="KW-1185">Reference proteome</keyword>
<dbReference type="InterPro" id="IPR006597">
    <property type="entry name" value="Sel1-like"/>
</dbReference>
<comment type="caution">
    <text evidence="3">The sequence shown here is derived from an EMBL/GenBank/DDBJ whole genome shotgun (WGS) entry which is preliminary data.</text>
</comment>